<evidence type="ECO:0000313" key="1">
    <source>
        <dbReference type="EMBL" id="OGD40576.1"/>
    </source>
</evidence>
<accession>A0A1F5CCJ0</accession>
<dbReference type="PANTHER" id="PTHR41930:SF1">
    <property type="entry name" value="DEPHOSPHO-COA KINASE"/>
    <property type="match status" value="1"/>
</dbReference>
<protein>
    <recommendedName>
        <fullName evidence="3">(d)CMP kinase</fullName>
    </recommendedName>
</protein>
<dbReference type="SUPFAM" id="SSF52540">
    <property type="entry name" value="P-loop containing nucleoside triphosphate hydrolases"/>
    <property type="match status" value="1"/>
</dbReference>
<name>A0A1F5CCJ0_9BACT</name>
<reference evidence="1 2" key="1">
    <citation type="journal article" date="2016" name="Nat. Commun.">
        <title>Thousands of microbial genomes shed light on interconnected biogeochemical processes in an aquifer system.</title>
        <authorList>
            <person name="Anantharaman K."/>
            <person name="Brown C.T."/>
            <person name="Hug L.A."/>
            <person name="Sharon I."/>
            <person name="Castelle C.J."/>
            <person name="Probst A.J."/>
            <person name="Thomas B.C."/>
            <person name="Singh A."/>
            <person name="Wilkins M.J."/>
            <person name="Karaoz U."/>
            <person name="Brodie E.L."/>
            <person name="Williams K.H."/>
            <person name="Hubbard S.S."/>
            <person name="Banfield J.F."/>
        </authorList>
    </citation>
    <scope>NUCLEOTIDE SEQUENCE [LARGE SCALE GENOMIC DNA]</scope>
</reference>
<dbReference type="AlphaFoldDB" id="A0A1F5CCJ0"/>
<evidence type="ECO:0008006" key="3">
    <source>
        <dbReference type="Google" id="ProtNLM"/>
    </source>
</evidence>
<comment type="caution">
    <text evidence="1">The sequence shown here is derived from an EMBL/GenBank/DDBJ whole genome shotgun (WGS) entry which is preliminary data.</text>
</comment>
<proteinExistence type="predicted"/>
<evidence type="ECO:0000313" key="2">
    <source>
        <dbReference type="Proteomes" id="UP000177197"/>
    </source>
</evidence>
<dbReference type="InterPro" id="IPR027417">
    <property type="entry name" value="P-loop_NTPase"/>
</dbReference>
<gene>
    <name evidence="1" type="ORF">A3I30_02295</name>
</gene>
<dbReference type="Proteomes" id="UP000177197">
    <property type="component" value="Unassembled WGS sequence"/>
</dbReference>
<dbReference type="PANTHER" id="PTHR41930">
    <property type="entry name" value="UPF0200 PROTEIN MJ1399"/>
    <property type="match status" value="1"/>
</dbReference>
<dbReference type="Gene3D" id="3.40.50.300">
    <property type="entry name" value="P-loop containing nucleotide triphosphate hydrolases"/>
    <property type="match status" value="1"/>
</dbReference>
<organism evidence="1 2">
    <name type="scientific">Candidatus Azambacteria bacterium RIFCSPLOWO2_02_FULL_44_14</name>
    <dbReference type="NCBI Taxonomy" id="1797306"/>
    <lineage>
        <taxon>Bacteria</taxon>
        <taxon>Candidatus Azamiibacteriota</taxon>
    </lineage>
</organism>
<sequence length="199" mass="22652">MKSLKATIGLVGEKCGGKETACKFLEMELGHLYSFVHHRFSDTLVEVVKACRLPITRENLQKCSPALRSAYGPDVLANSVRTRVLDSEADIVTLDGLRWKDADVPVLRSLPNNFLIYITAPVEIRYARARLRSMQQGRTSYSGEGDSFDKFLEEEKAITEIEIPEIAELADFRIDNTWTFDDLRAQIRRFIAEKLQIKL</sequence>
<dbReference type="EMBL" id="MEYV01000005">
    <property type="protein sequence ID" value="OGD40576.1"/>
    <property type="molecule type" value="Genomic_DNA"/>
</dbReference>